<sequence>MEITVVTLVEEQMSSWKGNLPKLPIIIKYSAIGTRKYSGRAGYFFLGFLTSDRTWFELRFKVQKSCEDEMKVEVVMVRKSNMVTSSLLSVQLVVVAYKEVMEVLVRCWSDGDVVVRS</sequence>
<name>A0ABQ5FJJ7_9ASTR</name>
<dbReference type="Proteomes" id="UP001151760">
    <property type="component" value="Unassembled WGS sequence"/>
</dbReference>
<gene>
    <name evidence="1" type="ORF">Tco_1006862</name>
</gene>
<evidence type="ECO:0000313" key="2">
    <source>
        <dbReference type="Proteomes" id="UP001151760"/>
    </source>
</evidence>
<reference evidence="1" key="2">
    <citation type="submission" date="2022-01" db="EMBL/GenBank/DDBJ databases">
        <authorList>
            <person name="Yamashiro T."/>
            <person name="Shiraishi A."/>
            <person name="Satake H."/>
            <person name="Nakayama K."/>
        </authorList>
    </citation>
    <scope>NUCLEOTIDE SEQUENCE</scope>
</reference>
<accession>A0ABQ5FJJ7</accession>
<proteinExistence type="predicted"/>
<dbReference type="EMBL" id="BQNB010017452">
    <property type="protein sequence ID" value="GJT63329.1"/>
    <property type="molecule type" value="Genomic_DNA"/>
</dbReference>
<comment type="caution">
    <text evidence="1">The sequence shown here is derived from an EMBL/GenBank/DDBJ whole genome shotgun (WGS) entry which is preliminary data.</text>
</comment>
<reference evidence="1" key="1">
    <citation type="journal article" date="2022" name="Int. J. Mol. Sci.">
        <title>Draft Genome of Tanacetum Coccineum: Genomic Comparison of Closely Related Tanacetum-Family Plants.</title>
        <authorList>
            <person name="Yamashiro T."/>
            <person name="Shiraishi A."/>
            <person name="Nakayama K."/>
            <person name="Satake H."/>
        </authorList>
    </citation>
    <scope>NUCLEOTIDE SEQUENCE</scope>
</reference>
<keyword evidence="2" id="KW-1185">Reference proteome</keyword>
<organism evidence="1 2">
    <name type="scientific">Tanacetum coccineum</name>
    <dbReference type="NCBI Taxonomy" id="301880"/>
    <lineage>
        <taxon>Eukaryota</taxon>
        <taxon>Viridiplantae</taxon>
        <taxon>Streptophyta</taxon>
        <taxon>Embryophyta</taxon>
        <taxon>Tracheophyta</taxon>
        <taxon>Spermatophyta</taxon>
        <taxon>Magnoliopsida</taxon>
        <taxon>eudicotyledons</taxon>
        <taxon>Gunneridae</taxon>
        <taxon>Pentapetalae</taxon>
        <taxon>asterids</taxon>
        <taxon>campanulids</taxon>
        <taxon>Asterales</taxon>
        <taxon>Asteraceae</taxon>
        <taxon>Asteroideae</taxon>
        <taxon>Anthemideae</taxon>
        <taxon>Anthemidinae</taxon>
        <taxon>Tanacetum</taxon>
    </lineage>
</organism>
<protein>
    <submittedName>
        <fullName evidence="1">Uncharacterized protein</fullName>
    </submittedName>
</protein>
<evidence type="ECO:0000313" key="1">
    <source>
        <dbReference type="EMBL" id="GJT63329.1"/>
    </source>
</evidence>